<protein>
    <submittedName>
        <fullName evidence="3">Uncharacterized protein</fullName>
    </submittedName>
</protein>
<organism evidence="3 4">
    <name type="scientific">Veronia pacifica</name>
    <dbReference type="NCBI Taxonomy" id="1080227"/>
    <lineage>
        <taxon>Bacteria</taxon>
        <taxon>Pseudomonadati</taxon>
        <taxon>Pseudomonadota</taxon>
        <taxon>Gammaproteobacteria</taxon>
        <taxon>Vibrionales</taxon>
        <taxon>Vibrionaceae</taxon>
        <taxon>Veronia</taxon>
    </lineage>
</organism>
<sequence length="88" mass="10112">MKQLLFNIIALVAGLFVLMLSGMFVLLISLVVLIIAPFARKRGINLDARARSKWREDMERFKQTRSNQTKSQEARSGEVIEGDYKRVK</sequence>
<dbReference type="Proteomes" id="UP000094936">
    <property type="component" value="Unassembled WGS sequence"/>
</dbReference>
<dbReference type="RefSeq" id="WP_068900154.1">
    <property type="nucleotide sequence ID" value="NZ_JBHUIF010000015.1"/>
</dbReference>
<dbReference type="AlphaFoldDB" id="A0A1C3EMK5"/>
<evidence type="ECO:0000313" key="4">
    <source>
        <dbReference type="Proteomes" id="UP000094936"/>
    </source>
</evidence>
<feature type="region of interest" description="Disordered" evidence="1">
    <location>
        <begin position="59"/>
        <end position="88"/>
    </location>
</feature>
<proteinExistence type="predicted"/>
<feature type="transmembrane region" description="Helical" evidence="2">
    <location>
        <begin position="6"/>
        <end position="39"/>
    </location>
</feature>
<dbReference type="EMBL" id="LYBM01000007">
    <property type="protein sequence ID" value="ODA34477.1"/>
    <property type="molecule type" value="Genomic_DNA"/>
</dbReference>
<feature type="compositionally biased region" description="Basic and acidic residues" evidence="1">
    <location>
        <begin position="72"/>
        <end position="88"/>
    </location>
</feature>
<name>A0A1C3EMK5_9GAMM</name>
<gene>
    <name evidence="3" type="ORF">A8L45_05765</name>
</gene>
<evidence type="ECO:0000256" key="1">
    <source>
        <dbReference type="SAM" id="MobiDB-lite"/>
    </source>
</evidence>
<evidence type="ECO:0000313" key="3">
    <source>
        <dbReference type="EMBL" id="ODA34477.1"/>
    </source>
</evidence>
<comment type="caution">
    <text evidence="3">The sequence shown here is derived from an EMBL/GenBank/DDBJ whole genome shotgun (WGS) entry which is preliminary data.</text>
</comment>
<accession>A0A1C3EMK5</accession>
<keyword evidence="2" id="KW-1133">Transmembrane helix</keyword>
<keyword evidence="2" id="KW-0472">Membrane</keyword>
<evidence type="ECO:0000256" key="2">
    <source>
        <dbReference type="SAM" id="Phobius"/>
    </source>
</evidence>
<keyword evidence="2" id="KW-0812">Transmembrane</keyword>
<reference evidence="3 4" key="1">
    <citation type="submission" date="2016-05" db="EMBL/GenBank/DDBJ databases">
        <title>Genomic Taxonomy of the Vibrionaceae.</title>
        <authorList>
            <person name="Gomez-Gil B."/>
            <person name="Enciso-Ibarra J."/>
        </authorList>
    </citation>
    <scope>NUCLEOTIDE SEQUENCE [LARGE SCALE GENOMIC DNA]</scope>
    <source>
        <strain evidence="3 4">CAIM 1920</strain>
    </source>
</reference>
<keyword evidence="4" id="KW-1185">Reference proteome</keyword>